<dbReference type="Pfam" id="PF05641">
    <property type="entry name" value="Agenet"/>
    <property type="match status" value="2"/>
</dbReference>
<feature type="compositionally biased region" description="Polar residues" evidence="3">
    <location>
        <begin position="1060"/>
        <end position="1072"/>
    </location>
</feature>
<reference evidence="5" key="1">
    <citation type="journal article" date="2021" name="bioRxiv">
        <title>Whole Genome Assembly and Annotation of Northern Wild Rice, Zizania palustris L., Supports a Whole Genome Duplication in the Zizania Genus.</title>
        <authorList>
            <person name="Haas M."/>
            <person name="Kono T."/>
            <person name="Macchietto M."/>
            <person name="Millas R."/>
            <person name="McGilp L."/>
            <person name="Shao M."/>
            <person name="Duquette J."/>
            <person name="Hirsch C.N."/>
            <person name="Kimball J."/>
        </authorList>
    </citation>
    <scope>NUCLEOTIDE SEQUENCE</scope>
    <source>
        <tissue evidence="5">Fresh leaf tissue</tissue>
    </source>
</reference>
<keyword evidence="6" id="KW-1185">Reference proteome</keyword>
<feature type="region of interest" description="Disordered" evidence="3">
    <location>
        <begin position="1038"/>
        <end position="1072"/>
    </location>
</feature>
<dbReference type="InterPro" id="IPR007930">
    <property type="entry name" value="DUF724"/>
</dbReference>
<reference evidence="5" key="2">
    <citation type="submission" date="2021-02" db="EMBL/GenBank/DDBJ databases">
        <authorList>
            <person name="Kimball J.A."/>
            <person name="Haas M.W."/>
            <person name="Macchietto M."/>
            <person name="Kono T."/>
            <person name="Duquette J."/>
            <person name="Shao M."/>
        </authorList>
    </citation>
    <scope>NUCLEOTIDE SEQUENCE</scope>
    <source>
        <tissue evidence="5">Fresh leaf tissue</tissue>
    </source>
</reference>
<evidence type="ECO:0000259" key="4">
    <source>
        <dbReference type="SMART" id="SM00743"/>
    </source>
</evidence>
<evidence type="ECO:0000256" key="3">
    <source>
        <dbReference type="SAM" id="MobiDB-lite"/>
    </source>
</evidence>
<dbReference type="Proteomes" id="UP000729402">
    <property type="component" value="Unassembled WGS sequence"/>
</dbReference>
<keyword evidence="2" id="KW-0341">Growth regulation</keyword>
<keyword evidence="1" id="KW-0813">Transport</keyword>
<name>A0A8J5WHJ6_ZIZPA</name>
<gene>
    <name evidence="5" type="ORF">GUJ93_ZPchr0011g27217</name>
</gene>
<dbReference type="InterPro" id="IPR014002">
    <property type="entry name" value="Agenet_dom_plant"/>
</dbReference>
<proteinExistence type="predicted"/>
<feature type="region of interest" description="Disordered" evidence="3">
    <location>
        <begin position="393"/>
        <end position="433"/>
    </location>
</feature>
<dbReference type="PANTHER" id="PTHR31917:SF74">
    <property type="entry name" value="EXPRESSED PROTEIN"/>
    <property type="match status" value="1"/>
</dbReference>
<accession>A0A8J5WHJ6</accession>
<evidence type="ECO:0000313" key="6">
    <source>
        <dbReference type="Proteomes" id="UP000729402"/>
    </source>
</evidence>
<feature type="domain" description="Agenet" evidence="4">
    <location>
        <begin position="173"/>
        <end position="228"/>
    </location>
</feature>
<dbReference type="AlphaFoldDB" id="A0A8J5WHJ6"/>
<dbReference type="EMBL" id="JAAALK010000081">
    <property type="protein sequence ID" value="KAG8089434.1"/>
    <property type="molecule type" value="Genomic_DNA"/>
</dbReference>
<dbReference type="PANTHER" id="PTHR31917">
    <property type="entry name" value="AGENET DOMAIN-CONTAINING PROTEIN-RELATED"/>
    <property type="match status" value="1"/>
</dbReference>
<evidence type="ECO:0000256" key="2">
    <source>
        <dbReference type="ARBA" id="ARBA00022604"/>
    </source>
</evidence>
<dbReference type="CDD" id="cd20406">
    <property type="entry name" value="Tudor_Agenet_AtDUF_rpt2_4"/>
    <property type="match status" value="1"/>
</dbReference>
<protein>
    <recommendedName>
        <fullName evidence="4">Agenet domain-containing protein</fullName>
    </recommendedName>
</protein>
<dbReference type="OrthoDB" id="687110at2759"/>
<comment type="caution">
    <text evidence="5">The sequence shown here is derived from an EMBL/GenBank/DDBJ whole genome shotgun (WGS) entry which is preliminary data.</text>
</comment>
<feature type="compositionally biased region" description="Basic residues" evidence="3">
    <location>
        <begin position="423"/>
        <end position="432"/>
    </location>
</feature>
<feature type="compositionally biased region" description="Basic and acidic residues" evidence="3">
    <location>
        <begin position="1038"/>
        <end position="1055"/>
    </location>
</feature>
<evidence type="ECO:0000256" key="1">
    <source>
        <dbReference type="ARBA" id="ARBA00022448"/>
    </source>
</evidence>
<dbReference type="SMART" id="SM00743">
    <property type="entry name" value="Agenet"/>
    <property type="match status" value="3"/>
</dbReference>
<feature type="domain" description="Agenet" evidence="4">
    <location>
        <begin position="247"/>
        <end position="316"/>
    </location>
</feature>
<organism evidence="5 6">
    <name type="scientific">Zizania palustris</name>
    <name type="common">Northern wild rice</name>
    <dbReference type="NCBI Taxonomy" id="103762"/>
    <lineage>
        <taxon>Eukaryota</taxon>
        <taxon>Viridiplantae</taxon>
        <taxon>Streptophyta</taxon>
        <taxon>Embryophyta</taxon>
        <taxon>Tracheophyta</taxon>
        <taxon>Spermatophyta</taxon>
        <taxon>Magnoliopsida</taxon>
        <taxon>Liliopsida</taxon>
        <taxon>Poales</taxon>
        <taxon>Poaceae</taxon>
        <taxon>BOP clade</taxon>
        <taxon>Oryzoideae</taxon>
        <taxon>Oryzeae</taxon>
        <taxon>Zizaniinae</taxon>
        <taxon>Zizania</taxon>
    </lineage>
</organism>
<feature type="domain" description="Agenet" evidence="4">
    <location>
        <begin position="94"/>
        <end position="168"/>
    </location>
</feature>
<sequence length="1072" mass="118212">MGVVEVGWGSCSLTRGPFTRLGRQNGREPPAPSPLSTTPPQTHCPLSSPLLSSMAGRSPVPSGRRRWRGRGWSKTPMSLTSLSTALSTVVCAEPPLLPGTEVEVRVDDDGFHGSWFEATVEGFVPWRAPRTPARYTVSYKHLLADDSASILIERFAPTHVRPRPPPRSQEEPLALGMHDIVEAFHNDGWWSGIVLVVGDPDVTVAFPITREVIAFSPSLVRPRRDYVDGLWVPSEVAIVVHPKHAVRVYEVGDKVEVVRDRKVYGYSWFSATVVKVIDKMSYLVEYSDLEGEGEVGGKAAEYLHWRFIRPAVEHSPRESEFQLGSGAAVEAYCDGAWSPGVVRRVIGEGEYEVSVDGKEGEVLVTKVPELLKAQYKWNGKSWRIVSAKRHHLRQQSISGKSPSSPVDVFSSDDECRHDTKSSAMKRSRKRSRKEVEQLEVMLTEDSEHASCLEMNTPLSELCKSSENNHSLKSCSKLSGMENFQVVSKKIASDLLVQTNGILDASSGHSILQNASGENDSGNTVVNQEILSEMMVSTGQINTPIFGTSVDEGCATISTARFRKQKVAFSHGYNVTQQREGMPLSVEQPQMKKVTPLKLKMGEMRSIQAIQGRNDRSEDSKRNRSMEIICALGASTQSSLSPMGKQRKAFDAVSRQAGSGSNTTVFISKKLAKKKSFKELNSPHNSLDSSSTVKLIGRKKGAAKLKGSSVKRQLEGETHTKQHLNKALEDALNTNKVISQQLLPLTPPGFEKIVNRKRSCDRRADGLSETNIHSSLSDEGLNVTINRIYQENHNVDAQTGNVATQTCEINRLMEKPFLSIDVSVEKDGGKAGEGPIQSHLWNNGSLQCSTDNAILMSCSFGGSSMASDMPMCQFSSQQVPFVKSSPVWSLIEAMDVFQKVPQRPHFLPLKQISPALCEGVALGLMVSYASLVESIRKLRITDSMASFNENVNTLAYLEKNGFSVQSLLHSLTKLHQIKSDYTNSLGDRKKLKEHILDKASAVSRIDALLDEKDNAIFKLEQELGRLRCEALKIARNKEDESAELSRLKAEDSHAEEACGQAEQQFSSVLSELQ</sequence>
<dbReference type="Pfam" id="PF05266">
    <property type="entry name" value="DUF724"/>
    <property type="match status" value="1"/>
</dbReference>
<dbReference type="InterPro" id="IPR008395">
    <property type="entry name" value="Agenet-like_dom"/>
</dbReference>
<dbReference type="CDD" id="cd20405">
    <property type="entry name" value="Tudor_Agenet_AtDUF_rpt1_3"/>
    <property type="match status" value="1"/>
</dbReference>
<feature type="region of interest" description="Disordered" evidence="3">
    <location>
        <begin position="17"/>
        <end position="73"/>
    </location>
</feature>
<evidence type="ECO:0000313" key="5">
    <source>
        <dbReference type="EMBL" id="KAG8089434.1"/>
    </source>
</evidence>